<feature type="coiled-coil region" evidence="14">
    <location>
        <begin position="77"/>
        <end position="122"/>
    </location>
</feature>
<dbReference type="EMBL" id="JBHPBY010000057">
    <property type="protein sequence ID" value="MFC1849747.1"/>
    <property type="molecule type" value="Genomic_DNA"/>
</dbReference>
<dbReference type="HAMAP" id="MF_01398">
    <property type="entry name" value="ATP_synth_b_bprime"/>
    <property type="match status" value="1"/>
</dbReference>
<comment type="function">
    <text evidence="10 12">F(1)F(0) ATP synthase produces ATP from ADP in the presence of a proton or sodium gradient. F-type ATPases consist of two structural domains, F(1) containing the extramembraneous catalytic core and F(0) containing the membrane proton channel, linked together by a central stalk and a peripheral stalk. During catalysis, ATP synthesis in the catalytic domain of F(1) is coupled via a rotary mechanism of the central stalk subunits to proton translocation.</text>
</comment>
<dbReference type="Pfam" id="PF00430">
    <property type="entry name" value="ATP-synt_B"/>
    <property type="match status" value="1"/>
</dbReference>
<evidence type="ECO:0000256" key="13">
    <source>
        <dbReference type="RuleBase" id="RU003848"/>
    </source>
</evidence>
<protein>
    <recommendedName>
        <fullName evidence="12">ATP synthase subunit b</fullName>
    </recommendedName>
    <alternativeName>
        <fullName evidence="12">ATP synthase F(0) sector subunit b</fullName>
    </alternativeName>
    <alternativeName>
        <fullName evidence="12">ATPase subunit I</fullName>
    </alternativeName>
    <alternativeName>
        <fullName evidence="12">F-type ATPase subunit b</fullName>
        <shortName evidence="12">F-ATPase subunit b</shortName>
    </alternativeName>
</protein>
<evidence type="ECO:0000256" key="11">
    <source>
        <dbReference type="ARBA" id="ARBA00037847"/>
    </source>
</evidence>
<dbReference type="PANTHER" id="PTHR33445:SF1">
    <property type="entry name" value="ATP SYNTHASE SUBUNIT B"/>
    <property type="match status" value="1"/>
</dbReference>
<evidence type="ECO:0000256" key="8">
    <source>
        <dbReference type="ARBA" id="ARBA00023136"/>
    </source>
</evidence>
<evidence type="ECO:0000256" key="1">
    <source>
        <dbReference type="ARBA" id="ARBA00005513"/>
    </source>
</evidence>
<evidence type="ECO:0000256" key="5">
    <source>
        <dbReference type="ARBA" id="ARBA00022781"/>
    </source>
</evidence>
<keyword evidence="2 12" id="KW-0813">Transport</keyword>
<evidence type="ECO:0000256" key="4">
    <source>
        <dbReference type="ARBA" id="ARBA00022692"/>
    </source>
</evidence>
<sequence length="213" mass="24022">MKHKCLVFLIMAVLILLMPLLVCGEQDSHSPAEPEAEHGEHHGAPWYKSMDLWKTINLAVLFFVLYKLLAVPISRFLSERTAQIDESLRNAENEKNEAHQNFEDMNERLTTAKDEIEAIITRGQEDAAKAITEIKENSALEIVSLKQQIADTLAQEVAKSKKELISFVASQAISQAREKITQLDTKKLQTDYLKKFHEHLKPQGGNGEGSKTD</sequence>
<name>A0ABV6YU64_UNCC1</name>
<evidence type="ECO:0000256" key="6">
    <source>
        <dbReference type="ARBA" id="ARBA00022989"/>
    </source>
</evidence>
<dbReference type="Proteomes" id="UP001594351">
    <property type="component" value="Unassembled WGS sequence"/>
</dbReference>
<comment type="subunit">
    <text evidence="12">F-type ATPases have 2 components, F(1) - the catalytic core - and F(0) - the membrane proton channel. F(1) has five subunits: alpha(3), beta(3), gamma(1), delta(1), epsilon(1). F(0) has three main subunits: a(1), b(2) and c(10-14). The alpha and beta chains form an alternating ring which encloses part of the gamma chain. F(1) is attached to F(0) by a central stalk formed by the gamma and epsilon chains, while a peripheral stalk is formed by the delta and b chains.</text>
</comment>
<dbReference type="InterPro" id="IPR002146">
    <property type="entry name" value="ATP_synth_b/b'su_bac/chlpt"/>
</dbReference>
<comment type="subcellular location">
    <subcellularLocation>
        <location evidence="12">Cell membrane</location>
        <topology evidence="12">Single-pass membrane protein</topology>
    </subcellularLocation>
    <subcellularLocation>
        <location evidence="11">Endomembrane system</location>
        <topology evidence="11">Single-pass membrane protein</topology>
    </subcellularLocation>
</comment>
<keyword evidence="8 12" id="KW-0472">Membrane</keyword>
<comment type="function">
    <text evidence="12">Component of the F(0) channel, it forms part of the peripheral stalk, linking F(1) to F(0).</text>
</comment>
<evidence type="ECO:0000256" key="14">
    <source>
        <dbReference type="SAM" id="Coils"/>
    </source>
</evidence>
<dbReference type="InterPro" id="IPR050059">
    <property type="entry name" value="ATP_synthase_B_chain"/>
</dbReference>
<comment type="similarity">
    <text evidence="1 12 13">Belongs to the ATPase B chain family.</text>
</comment>
<keyword evidence="7 12" id="KW-0406">Ion transport</keyword>
<keyword evidence="16" id="KW-1185">Reference proteome</keyword>
<keyword evidence="14" id="KW-0175">Coiled coil</keyword>
<keyword evidence="3 12" id="KW-0138">CF(0)</keyword>
<evidence type="ECO:0000256" key="7">
    <source>
        <dbReference type="ARBA" id="ARBA00023065"/>
    </source>
</evidence>
<keyword evidence="4 12" id="KW-0812">Transmembrane</keyword>
<evidence type="ECO:0000256" key="9">
    <source>
        <dbReference type="ARBA" id="ARBA00023310"/>
    </source>
</evidence>
<evidence type="ECO:0000313" key="15">
    <source>
        <dbReference type="EMBL" id="MFC1849747.1"/>
    </source>
</evidence>
<organism evidence="15 16">
    <name type="scientific">candidate division CSSED10-310 bacterium</name>
    <dbReference type="NCBI Taxonomy" id="2855610"/>
    <lineage>
        <taxon>Bacteria</taxon>
        <taxon>Bacteria division CSSED10-310</taxon>
    </lineage>
</organism>
<accession>A0ABV6YU64</accession>
<evidence type="ECO:0000256" key="10">
    <source>
        <dbReference type="ARBA" id="ARBA00025198"/>
    </source>
</evidence>
<keyword evidence="5 12" id="KW-0375">Hydrogen ion transport</keyword>
<dbReference type="PANTHER" id="PTHR33445">
    <property type="entry name" value="ATP SYNTHASE SUBUNIT B', CHLOROPLASTIC"/>
    <property type="match status" value="1"/>
</dbReference>
<keyword evidence="6 12" id="KW-1133">Transmembrane helix</keyword>
<keyword evidence="12" id="KW-1003">Cell membrane</keyword>
<keyword evidence="9 12" id="KW-0066">ATP synthesis</keyword>
<evidence type="ECO:0000256" key="12">
    <source>
        <dbReference type="HAMAP-Rule" id="MF_01398"/>
    </source>
</evidence>
<feature type="transmembrane region" description="Helical" evidence="12">
    <location>
        <begin position="52"/>
        <end position="70"/>
    </location>
</feature>
<comment type="caution">
    <text evidence="15">The sequence shown here is derived from an EMBL/GenBank/DDBJ whole genome shotgun (WGS) entry which is preliminary data.</text>
</comment>
<dbReference type="CDD" id="cd06503">
    <property type="entry name" value="ATP-synt_Fo_b"/>
    <property type="match status" value="1"/>
</dbReference>
<evidence type="ECO:0000256" key="2">
    <source>
        <dbReference type="ARBA" id="ARBA00022448"/>
    </source>
</evidence>
<evidence type="ECO:0000313" key="16">
    <source>
        <dbReference type="Proteomes" id="UP001594351"/>
    </source>
</evidence>
<reference evidence="15 16" key="1">
    <citation type="submission" date="2024-09" db="EMBL/GenBank/DDBJ databases">
        <title>Laminarin stimulates single cell rates of sulfate reduction while oxygen inhibits transcriptomic activity in coastal marine sediment.</title>
        <authorList>
            <person name="Lindsay M."/>
            <person name="Orcutt B."/>
            <person name="Emerson D."/>
            <person name="Stepanauskas R."/>
            <person name="D'Angelo T."/>
        </authorList>
    </citation>
    <scope>NUCLEOTIDE SEQUENCE [LARGE SCALE GENOMIC DNA]</scope>
    <source>
        <strain evidence="15">SAG AM-311-K15</strain>
    </source>
</reference>
<proteinExistence type="inferred from homology"/>
<gene>
    <name evidence="12" type="primary">atpF</name>
    <name evidence="15" type="ORF">ACFL27_06020</name>
</gene>
<evidence type="ECO:0000256" key="3">
    <source>
        <dbReference type="ARBA" id="ARBA00022547"/>
    </source>
</evidence>